<keyword evidence="3" id="KW-1185">Reference proteome</keyword>
<dbReference type="RefSeq" id="XP_047755149.1">
    <property type="nucleotide sequence ID" value="XM_047899330.1"/>
</dbReference>
<evidence type="ECO:0000313" key="2">
    <source>
        <dbReference type="EMBL" id="UJO10783.1"/>
    </source>
</evidence>
<accession>A0A9Q8P2B1</accession>
<reference evidence="2" key="1">
    <citation type="submission" date="2021-12" db="EMBL/GenBank/DDBJ databases">
        <authorList>
            <person name="Zaccaron A."/>
            <person name="Stergiopoulos I."/>
        </authorList>
    </citation>
    <scope>NUCLEOTIDE SEQUENCE</scope>
    <source>
        <strain evidence="2">Race5_Kim</strain>
    </source>
</reference>
<protein>
    <submittedName>
        <fullName evidence="2">Uncharacterized protein</fullName>
    </submittedName>
</protein>
<dbReference type="KEGG" id="ffu:CLAFUR5_00182"/>
<reference evidence="2" key="2">
    <citation type="journal article" date="2022" name="Microb. Genom.">
        <title>A chromosome-scale genome assembly of the tomato pathogen Cladosporium fulvum reveals a compartmentalized genome architecture and the presence of a dispensable chromosome.</title>
        <authorList>
            <person name="Zaccaron A.Z."/>
            <person name="Chen L.H."/>
            <person name="Samaras A."/>
            <person name="Stergiopoulos I."/>
        </authorList>
    </citation>
    <scope>NUCLEOTIDE SEQUENCE</scope>
    <source>
        <strain evidence="2">Race5_Kim</strain>
    </source>
</reference>
<dbReference type="AlphaFoldDB" id="A0A9Q8P2B1"/>
<feature type="region of interest" description="Disordered" evidence="1">
    <location>
        <begin position="209"/>
        <end position="228"/>
    </location>
</feature>
<dbReference type="GeneID" id="71980060"/>
<evidence type="ECO:0000313" key="3">
    <source>
        <dbReference type="Proteomes" id="UP000756132"/>
    </source>
</evidence>
<dbReference type="EMBL" id="CP090163">
    <property type="protein sequence ID" value="UJO10783.1"/>
    <property type="molecule type" value="Genomic_DNA"/>
</dbReference>
<sequence>MEWPPRSKTKLLENVKHSAVPDQFAQQGPIVKKCLKSTTYRSRADVCTTTMKSNALKVAVISCSTDGNRTSMGISILVSCHWNRPSAHHHHTVPLHHASSKKGQATILWNTYPKMRLGLCILFENYPHINGPQKLKIFNKVFAVELAACGFPSGVPDKDYEKVMVQWRHRRKGSSAHLWRDITTNPSTDEGREEVKALKEKVKEAAAELGIAEQSDEPLNEESIESQA</sequence>
<proteinExistence type="predicted"/>
<feature type="compositionally biased region" description="Acidic residues" evidence="1">
    <location>
        <begin position="214"/>
        <end position="228"/>
    </location>
</feature>
<evidence type="ECO:0000256" key="1">
    <source>
        <dbReference type="SAM" id="MobiDB-lite"/>
    </source>
</evidence>
<dbReference type="Proteomes" id="UP000756132">
    <property type="component" value="Chromosome 1"/>
</dbReference>
<name>A0A9Q8P2B1_PASFU</name>
<gene>
    <name evidence="2" type="ORF">CLAFUR5_00182</name>
</gene>
<organism evidence="2 3">
    <name type="scientific">Passalora fulva</name>
    <name type="common">Tomato leaf mold</name>
    <name type="synonym">Cladosporium fulvum</name>
    <dbReference type="NCBI Taxonomy" id="5499"/>
    <lineage>
        <taxon>Eukaryota</taxon>
        <taxon>Fungi</taxon>
        <taxon>Dikarya</taxon>
        <taxon>Ascomycota</taxon>
        <taxon>Pezizomycotina</taxon>
        <taxon>Dothideomycetes</taxon>
        <taxon>Dothideomycetidae</taxon>
        <taxon>Mycosphaerellales</taxon>
        <taxon>Mycosphaerellaceae</taxon>
        <taxon>Fulvia</taxon>
    </lineage>
</organism>